<proteinExistence type="predicted"/>
<gene>
    <name evidence="1" type="ORF">HMPREF0658_0393</name>
</gene>
<dbReference type="RefSeq" id="WP_006948141.1">
    <property type="nucleotide sequence ID" value="NZ_GL397214.1"/>
</dbReference>
<organism evidence="1 2">
    <name type="scientific">Hoylesella marshii DSM 16973 = JCM 13450</name>
    <dbReference type="NCBI Taxonomy" id="862515"/>
    <lineage>
        <taxon>Bacteria</taxon>
        <taxon>Pseudomonadati</taxon>
        <taxon>Bacteroidota</taxon>
        <taxon>Bacteroidia</taxon>
        <taxon>Bacteroidales</taxon>
        <taxon>Prevotellaceae</taxon>
        <taxon>Hoylesella</taxon>
    </lineage>
</organism>
<evidence type="ECO:0008006" key="3">
    <source>
        <dbReference type="Google" id="ProtNLM"/>
    </source>
</evidence>
<reference evidence="1" key="1">
    <citation type="submission" date="2010-07" db="EMBL/GenBank/DDBJ databases">
        <authorList>
            <person name="Muzny D."/>
            <person name="Qin X."/>
            <person name="Deng J."/>
            <person name="Jiang H."/>
            <person name="Liu Y."/>
            <person name="Qu J."/>
            <person name="Song X.-Z."/>
            <person name="Zhang L."/>
            <person name="Thornton R."/>
            <person name="Coyle M."/>
            <person name="Francisco L."/>
            <person name="Jackson L."/>
            <person name="Javaid M."/>
            <person name="Korchina V."/>
            <person name="Kovar C."/>
            <person name="Mata R."/>
            <person name="Mathew T."/>
            <person name="Ngo R."/>
            <person name="Nguyen L."/>
            <person name="Nguyen N."/>
            <person name="Okwuonu G."/>
            <person name="Ongeri F."/>
            <person name="Pham C."/>
            <person name="Simmons D."/>
            <person name="Wilczek-Boney K."/>
            <person name="Hale W."/>
            <person name="Jakkamsetti A."/>
            <person name="Pham P."/>
            <person name="Ruth R."/>
            <person name="San Lucas F."/>
            <person name="Warren J."/>
            <person name="Zhang J."/>
            <person name="Zhao Z."/>
            <person name="Zhou C."/>
            <person name="Zhu D."/>
            <person name="Lee S."/>
            <person name="Bess C."/>
            <person name="Blankenburg K."/>
            <person name="Forbes L."/>
            <person name="Fu Q."/>
            <person name="Gubbala S."/>
            <person name="Hirani K."/>
            <person name="Jayaseelan J.C."/>
            <person name="Lara F."/>
            <person name="Munidasa M."/>
            <person name="Palculict T."/>
            <person name="Patil S."/>
            <person name="Pu L.-L."/>
            <person name="Saada N."/>
            <person name="Tang L."/>
            <person name="Weissenberger G."/>
            <person name="Zhu Y."/>
            <person name="Hemphill L."/>
            <person name="Shang Y."/>
            <person name="Youmans B."/>
            <person name="Ayvaz T."/>
            <person name="Ross M."/>
            <person name="Santibanez J."/>
            <person name="Aqrawi P."/>
            <person name="Gross S."/>
            <person name="Joshi V."/>
            <person name="Fowler G."/>
            <person name="Nazareth L."/>
            <person name="Reid J."/>
            <person name="Worley K."/>
            <person name="Petrosino J."/>
            <person name="Highlander S."/>
            <person name="Gibbs R."/>
        </authorList>
    </citation>
    <scope>NUCLEOTIDE SEQUENCE [LARGE SCALE GENOMIC DNA]</scope>
    <source>
        <strain evidence="1">DSM 16973</strain>
    </source>
</reference>
<name>E0NQE2_9BACT</name>
<dbReference type="AlphaFoldDB" id="E0NQE2"/>
<comment type="caution">
    <text evidence="1">The sequence shown here is derived from an EMBL/GenBank/DDBJ whole genome shotgun (WGS) entry which is preliminary data.</text>
</comment>
<sequence length="453" mass="49480">ATGRFTFTSGTFNAPNYNVYYTGTNGTSHNTVNIATTQTQGTPNTTSHIGTYGDCGTALATRTSAGKYGFTLTHRSAYLCFLPRTTNATGTGWVLTSIKVTSDNNIAGNYTLTPTGLTGTGSSNTITLGISNFDITNAATDQARNASYMVIAPGTHTLTVEYTVKNTNTGNTGTIVKHLDAKDYHANTLYPVTAHLFEDYSNTKYYLWDAQEDMWFGKTAIDYNTGKYNTDDAPKWLPLPPSNPQPDATRLPHFTAPNVPGWTFLHGYGNTFQYATQSAKDCPNVWELAWYYDKGDVRWDDATVFAFRGKFYRGGVWIKKQKVIADENSTTVAALKNTYPGVQNDPESLIHPDAGGGLGPQKPIGHGIPSATEIKKYFYLPALGEYREGGGLYHASTGILTSLGIKGFYTCSSAYCLTSTSIGYQWTFDFDNTTLYLNSGNTIWAGNPLWKAK</sequence>
<keyword evidence="2" id="KW-1185">Reference proteome</keyword>
<dbReference type="HOGENOM" id="CLU_603467_0_0_10"/>
<accession>E0NQE2</accession>
<feature type="non-terminal residue" evidence="1">
    <location>
        <position position="1"/>
    </location>
</feature>
<protein>
    <recommendedName>
        <fullName evidence="3">Fibrobacter succinogene major paralogous domain protein</fullName>
    </recommendedName>
</protein>
<dbReference type="Proteomes" id="UP000004394">
    <property type="component" value="Unassembled WGS sequence"/>
</dbReference>
<dbReference type="EMBL" id="AEEI01000016">
    <property type="protein sequence ID" value="EFM02685.1"/>
    <property type="molecule type" value="Genomic_DNA"/>
</dbReference>
<evidence type="ECO:0000313" key="2">
    <source>
        <dbReference type="Proteomes" id="UP000004394"/>
    </source>
</evidence>
<evidence type="ECO:0000313" key="1">
    <source>
        <dbReference type="EMBL" id="EFM02685.1"/>
    </source>
</evidence>